<accession>A0A9P4R6M7</accession>
<name>A0A9P4R6M7_9PLEO</name>
<evidence type="ECO:0000313" key="2">
    <source>
        <dbReference type="Proteomes" id="UP000799444"/>
    </source>
</evidence>
<proteinExistence type="predicted"/>
<organism evidence="1 2">
    <name type="scientific">Polyplosphaeria fusca</name>
    <dbReference type="NCBI Taxonomy" id="682080"/>
    <lineage>
        <taxon>Eukaryota</taxon>
        <taxon>Fungi</taxon>
        <taxon>Dikarya</taxon>
        <taxon>Ascomycota</taxon>
        <taxon>Pezizomycotina</taxon>
        <taxon>Dothideomycetes</taxon>
        <taxon>Pleosporomycetidae</taxon>
        <taxon>Pleosporales</taxon>
        <taxon>Tetraplosphaeriaceae</taxon>
        <taxon>Polyplosphaeria</taxon>
    </lineage>
</organism>
<dbReference type="AlphaFoldDB" id="A0A9P4R6M7"/>
<reference evidence="1" key="1">
    <citation type="journal article" date="2020" name="Stud. Mycol.">
        <title>101 Dothideomycetes genomes: a test case for predicting lifestyles and emergence of pathogens.</title>
        <authorList>
            <person name="Haridas S."/>
            <person name="Albert R."/>
            <person name="Binder M."/>
            <person name="Bloem J."/>
            <person name="Labutti K."/>
            <person name="Salamov A."/>
            <person name="Andreopoulos B."/>
            <person name="Baker S."/>
            <person name="Barry K."/>
            <person name="Bills G."/>
            <person name="Bluhm B."/>
            <person name="Cannon C."/>
            <person name="Castanera R."/>
            <person name="Culley D."/>
            <person name="Daum C."/>
            <person name="Ezra D."/>
            <person name="Gonzalez J."/>
            <person name="Henrissat B."/>
            <person name="Kuo A."/>
            <person name="Liang C."/>
            <person name="Lipzen A."/>
            <person name="Lutzoni F."/>
            <person name="Magnuson J."/>
            <person name="Mondo S."/>
            <person name="Nolan M."/>
            <person name="Ohm R."/>
            <person name="Pangilinan J."/>
            <person name="Park H.-J."/>
            <person name="Ramirez L."/>
            <person name="Alfaro M."/>
            <person name="Sun H."/>
            <person name="Tritt A."/>
            <person name="Yoshinaga Y."/>
            <person name="Zwiers L.-H."/>
            <person name="Turgeon B."/>
            <person name="Goodwin S."/>
            <person name="Spatafora J."/>
            <person name="Crous P."/>
            <person name="Grigoriev I."/>
        </authorList>
    </citation>
    <scope>NUCLEOTIDE SEQUENCE</scope>
    <source>
        <strain evidence="1">CBS 125425</strain>
    </source>
</reference>
<evidence type="ECO:0000313" key="1">
    <source>
        <dbReference type="EMBL" id="KAF2737798.1"/>
    </source>
</evidence>
<dbReference type="EMBL" id="ML996113">
    <property type="protein sequence ID" value="KAF2737798.1"/>
    <property type="molecule type" value="Genomic_DNA"/>
</dbReference>
<keyword evidence="2" id="KW-1185">Reference proteome</keyword>
<gene>
    <name evidence="1" type="ORF">EJ04DRAFT_87001</name>
</gene>
<comment type="caution">
    <text evidence="1">The sequence shown here is derived from an EMBL/GenBank/DDBJ whole genome shotgun (WGS) entry which is preliminary data.</text>
</comment>
<sequence length="228" mass="25319">MVIFERGYCIMDLDQMFAFLQEDLYPFHTAGGILASSAVDLQSPELGQGELRVVQRAPAVKSCGGSGCSTFESTALLDPCVCFLSLTTLLKSVPIYHAKLDRRPNAGGIQRLHHCCGLSGKFISASTGQSFPALDKLMWRQLESDHLSFASLPRRHSVCTWNQDEPRTNDSTSLRWGSGISFSSCRRRCSASMQHSLSWQVKARKRGQSDCTAIYMHLLGWLRLFAHG</sequence>
<protein>
    <submittedName>
        <fullName evidence="1">Uncharacterized protein</fullName>
    </submittedName>
</protein>
<dbReference type="Proteomes" id="UP000799444">
    <property type="component" value="Unassembled WGS sequence"/>
</dbReference>